<dbReference type="InterPro" id="IPR044726">
    <property type="entry name" value="ABCC_6TM_D2"/>
</dbReference>
<dbReference type="GO" id="GO:0016020">
    <property type="term" value="C:membrane"/>
    <property type="evidence" value="ECO:0007669"/>
    <property type="project" value="UniProtKB-SubCell"/>
</dbReference>
<dbReference type="Gene3D" id="3.40.50.300">
    <property type="entry name" value="P-loop containing nucleotide triphosphate hydrolases"/>
    <property type="match status" value="2"/>
</dbReference>
<comment type="subcellular location">
    <subcellularLocation>
        <location evidence="1">Membrane</location>
        <topology evidence="1">Multi-pass membrane protein</topology>
    </subcellularLocation>
</comment>
<dbReference type="CDD" id="cd18580">
    <property type="entry name" value="ABC_6TM_ABCC_D2"/>
    <property type="match status" value="1"/>
</dbReference>
<dbReference type="STRING" id="6185.A0A095AXT6"/>
<evidence type="ECO:0000259" key="12">
    <source>
        <dbReference type="PROSITE" id="PS50929"/>
    </source>
</evidence>
<feature type="domain" description="ABC transporter" evidence="11">
    <location>
        <begin position="955"/>
        <end position="1202"/>
    </location>
</feature>
<dbReference type="InterPro" id="IPR050173">
    <property type="entry name" value="ABC_transporter_C-like"/>
</dbReference>
<organism evidence="13">
    <name type="scientific">Schistosoma haematobium</name>
    <name type="common">Blood fluke</name>
    <dbReference type="NCBI Taxonomy" id="6185"/>
    <lineage>
        <taxon>Eukaryota</taxon>
        <taxon>Metazoa</taxon>
        <taxon>Spiralia</taxon>
        <taxon>Lophotrochozoa</taxon>
        <taxon>Platyhelminthes</taxon>
        <taxon>Trematoda</taxon>
        <taxon>Digenea</taxon>
        <taxon>Strigeidida</taxon>
        <taxon>Schistosomatoidea</taxon>
        <taxon>Schistosomatidae</taxon>
        <taxon>Schistosoma</taxon>
    </lineage>
</organism>
<dbReference type="GO" id="GO:0005524">
    <property type="term" value="F:ATP binding"/>
    <property type="evidence" value="ECO:0007669"/>
    <property type="project" value="UniProtKB-KW"/>
</dbReference>
<name>A0A095AXT6_SCHHA</name>
<keyword evidence="7" id="KW-0067">ATP-binding</keyword>
<protein>
    <submittedName>
        <fullName evidence="13">Cystic fibrosis transmembrane conductance regulator</fullName>
    </submittedName>
</protein>
<dbReference type="EMBL" id="KL251220">
    <property type="protein sequence ID" value="KGB39516.1"/>
    <property type="molecule type" value="Genomic_DNA"/>
</dbReference>
<keyword evidence="8 10" id="KW-1133">Transmembrane helix</keyword>
<dbReference type="SUPFAM" id="SSF52540">
    <property type="entry name" value="P-loop containing nucleoside triphosphate hydrolases"/>
    <property type="match status" value="2"/>
</dbReference>
<dbReference type="PANTHER" id="PTHR24223">
    <property type="entry name" value="ATP-BINDING CASSETTE SUB-FAMILY C"/>
    <property type="match status" value="1"/>
</dbReference>
<feature type="transmembrane region" description="Helical" evidence="10">
    <location>
        <begin position="618"/>
        <end position="638"/>
    </location>
</feature>
<reference evidence="13" key="1">
    <citation type="journal article" date="2012" name="Nat. Genet.">
        <title>Whole-genome sequence of Schistosoma haematobium.</title>
        <authorList>
            <person name="Young N.D."/>
            <person name="Jex A.R."/>
            <person name="Li B."/>
            <person name="Liu S."/>
            <person name="Yang L."/>
            <person name="Xiong Z."/>
            <person name="Li Y."/>
            <person name="Cantacessi C."/>
            <person name="Hall R.S."/>
            <person name="Xu X."/>
            <person name="Chen F."/>
            <person name="Wu X."/>
            <person name="Zerlotini A."/>
            <person name="Oliveira G."/>
            <person name="Hofmann A."/>
            <person name="Zhang G."/>
            <person name="Fang X."/>
            <person name="Kang Y."/>
            <person name="Campbell B.E."/>
            <person name="Loukas A."/>
            <person name="Ranganathan S."/>
            <person name="Rollinson D."/>
            <person name="Rinaldi G."/>
            <person name="Brindley P.J."/>
            <person name="Yang H."/>
            <person name="Wang J."/>
            <person name="Wang J."/>
            <person name="Gasser R.B."/>
        </authorList>
    </citation>
    <scope>NUCLEOTIDE SEQUENCE [LARGE SCALE GENOMIC DNA]</scope>
</reference>
<keyword evidence="9 10" id="KW-0472">Membrane</keyword>
<dbReference type="InterPro" id="IPR011527">
    <property type="entry name" value="ABC1_TM_dom"/>
</dbReference>
<evidence type="ECO:0000256" key="7">
    <source>
        <dbReference type="ARBA" id="ARBA00022840"/>
    </source>
</evidence>
<dbReference type="SUPFAM" id="SSF90123">
    <property type="entry name" value="ABC transporter transmembrane region"/>
    <property type="match status" value="2"/>
</dbReference>
<dbReference type="Pfam" id="PF00005">
    <property type="entry name" value="ABC_tran"/>
    <property type="match status" value="2"/>
</dbReference>
<dbReference type="GO" id="GO:0140359">
    <property type="term" value="F:ABC-type transporter activity"/>
    <property type="evidence" value="ECO:0007669"/>
    <property type="project" value="InterPro"/>
</dbReference>
<dbReference type="PROSITE" id="PS50929">
    <property type="entry name" value="ABC_TM1F"/>
    <property type="match status" value="2"/>
</dbReference>
<feature type="domain" description="ABC transporter" evidence="11">
    <location>
        <begin position="215"/>
        <end position="438"/>
    </location>
</feature>
<dbReference type="InterPro" id="IPR027417">
    <property type="entry name" value="P-loop_NTPase"/>
</dbReference>
<feature type="transmembrane region" description="Helical" evidence="10">
    <location>
        <begin position="866"/>
        <end position="887"/>
    </location>
</feature>
<dbReference type="Gene3D" id="1.20.1560.10">
    <property type="entry name" value="ABC transporter type 1, transmembrane domain"/>
    <property type="match status" value="2"/>
</dbReference>
<dbReference type="InterPro" id="IPR017871">
    <property type="entry name" value="ABC_transporter-like_CS"/>
</dbReference>
<sequence length="1220" mass="137739">MEATNDLRSPYDKANSFSKMFFVLLNPLFAHSHPKTLTSDDVYVCPESEKADWNTEKLARFKAADVTDQRIRILLDIIAGIRVIKFHVWENVFTKLVHSLRSKEIKLFMNGRCFQAFRLSQLIYQIKFTVMVLVVGILLLHKEADDPEALKSYQLFTLMNLFTSLFISVILSMPQAIEQINIAHIVDKRISRFLLLPEVGNDHYPEVNNSNEQVVELTNVCSQWQNNLKQITLNSINFKACGRELIGIIGSVGSGKSSLLQTILGELPFSSGNIYRSPSVAYLPQAAWIFPGTIRQNILCNLPFESDRYAFVLKATSLDVDLLRFPEGDKTYVGERGSGLSGGQKALIALARTAYSRQEVLLLDDPLAAVDARVSNHLFQKCICGFLSDRLRFRVTHQHQLLPYMDRILILKEGEITFFGTYSELQTMKLQADGSFCNSFDHSNDYGIFRLSDGDNNEKETNIIFNGLRRQLSETFASFRSDKRSSYYSTLQSPRQLEDLVTDGMIFSSFSLVREHCIDDYSFVNEKSVQGSLILPSEKNSSIRTITTTGSYESIQTIKSSVFDIYVVGEAERNNKTIDNGNIPEHHLSKEPIPGENLRHGKVGWKYYLVFGRITGSFRYLIITLLMFVFTTVVYATFDLWIARWIRIVDNRNETNSPLANDSSHVIGTWNWDDNYVNMYIIIILTILLVFFSTARTLLFFKQMTCVAERLHELMVKACLSTRILFFESNLSGKILNRFSKDIGIIDDLLPTNTFEFLQCLSLVVTFCAVTVISSYWAIFPAIILSILFWVIRGRYMCLSRELRRLEAIARTPVLSWINITLQGLPCIRASGDQSFHLNKFYDVVNSHTDVFYMNLAAALWFGIRLDLSCVIFITCVSAICLILGIYSGANVGLMFTYSSSLIGLFQWCVRQSTEVENQMVSVERAIEYVELEPETTDAQETLQPDSDWPSRGHIQFKDFGLRYASSDTWALKNINLDIRPGCKVGIVGRTGAGKSSIISALFRLVEGEQGCILIDGVDIKRLQLDYLRKRIAVISQDPIMFTGTVRMNMDPLGEKTDEAIWKALESIQLDKTVKNLGNGLDSLINEGGSNLSIGQRQLFALSRAILSGSRILVVDEATSNVDPRLHTVIDNEIVVVMESGEVIESGQPHVLLNPDLAETDKKNYNVDENHLSTTDDIQISGNGPLAKLVKQYGDNESRNLAQIARQSFIEMLGNEGAIL</sequence>
<dbReference type="PROSITE" id="PS50893">
    <property type="entry name" value="ABC_TRANSPORTER_2"/>
    <property type="match status" value="2"/>
</dbReference>
<keyword evidence="6" id="KW-0547">Nucleotide-binding</keyword>
<keyword evidence="4 10" id="KW-0812">Transmembrane</keyword>
<dbReference type="FunFam" id="3.40.50.300:FF:000973">
    <property type="entry name" value="Multidrug resistance-associated protein 4"/>
    <property type="match status" value="1"/>
</dbReference>
<feature type="transmembrane region" description="Helical" evidence="10">
    <location>
        <begin position="779"/>
        <end position="796"/>
    </location>
</feature>
<accession>A0A095AXT6</accession>
<evidence type="ECO:0000256" key="4">
    <source>
        <dbReference type="ARBA" id="ARBA00022692"/>
    </source>
</evidence>
<dbReference type="PROSITE" id="PS00211">
    <property type="entry name" value="ABC_TRANSPORTER_1"/>
    <property type="match status" value="1"/>
</dbReference>
<feature type="transmembrane region" description="Helical" evidence="10">
    <location>
        <begin position="679"/>
        <end position="701"/>
    </location>
</feature>
<evidence type="ECO:0000256" key="9">
    <source>
        <dbReference type="ARBA" id="ARBA00023136"/>
    </source>
</evidence>
<dbReference type="InterPro" id="IPR003439">
    <property type="entry name" value="ABC_transporter-like_ATP-bd"/>
</dbReference>
<evidence type="ECO:0000259" key="11">
    <source>
        <dbReference type="PROSITE" id="PS50893"/>
    </source>
</evidence>
<dbReference type="FunFam" id="1.20.1560.10:FF:000013">
    <property type="entry name" value="ABC transporter C family member 2"/>
    <property type="match status" value="1"/>
</dbReference>
<dbReference type="GO" id="GO:0016887">
    <property type="term" value="F:ATP hydrolysis activity"/>
    <property type="evidence" value="ECO:0007669"/>
    <property type="project" value="InterPro"/>
</dbReference>
<evidence type="ECO:0000256" key="2">
    <source>
        <dbReference type="ARBA" id="ARBA00009726"/>
    </source>
</evidence>
<dbReference type="CDD" id="cd03250">
    <property type="entry name" value="ABCC_MRP_domain1"/>
    <property type="match status" value="1"/>
</dbReference>
<evidence type="ECO:0000313" key="13">
    <source>
        <dbReference type="EMBL" id="KGB39516.1"/>
    </source>
</evidence>
<feature type="domain" description="ABC transmembrane type-1" evidence="12">
    <location>
        <begin position="622"/>
        <end position="918"/>
    </location>
</feature>
<evidence type="ECO:0000256" key="5">
    <source>
        <dbReference type="ARBA" id="ARBA00022737"/>
    </source>
</evidence>
<evidence type="ECO:0000256" key="10">
    <source>
        <dbReference type="SAM" id="Phobius"/>
    </source>
</evidence>
<dbReference type="InterPro" id="IPR036640">
    <property type="entry name" value="ABC1_TM_sf"/>
</dbReference>
<dbReference type="Pfam" id="PF00664">
    <property type="entry name" value="ABC_membrane"/>
    <property type="match status" value="1"/>
</dbReference>
<feature type="domain" description="ABC transmembrane type-1" evidence="12">
    <location>
        <begin position="59"/>
        <end position="174"/>
    </location>
</feature>
<keyword evidence="5" id="KW-0677">Repeat</keyword>
<comment type="similarity">
    <text evidence="2">Belongs to the ABC transporter superfamily. ABCC family. Conjugate transporter (TC 3.A.1.208) subfamily.</text>
</comment>
<gene>
    <name evidence="13" type="ORF">MS3_07953</name>
</gene>
<dbReference type="PANTHER" id="PTHR24223:SF456">
    <property type="entry name" value="MULTIDRUG RESISTANCE-ASSOCIATED PROTEIN LETHAL(2)03659"/>
    <property type="match status" value="1"/>
</dbReference>
<evidence type="ECO:0000256" key="8">
    <source>
        <dbReference type="ARBA" id="ARBA00022989"/>
    </source>
</evidence>
<proteinExistence type="inferred from homology"/>
<evidence type="ECO:0000256" key="6">
    <source>
        <dbReference type="ARBA" id="ARBA00022741"/>
    </source>
</evidence>
<dbReference type="InterPro" id="IPR003593">
    <property type="entry name" value="AAA+_ATPase"/>
</dbReference>
<evidence type="ECO:0000256" key="3">
    <source>
        <dbReference type="ARBA" id="ARBA00022448"/>
    </source>
</evidence>
<dbReference type="CDD" id="cd03244">
    <property type="entry name" value="ABCC_MRP_domain2"/>
    <property type="match status" value="1"/>
</dbReference>
<dbReference type="FunFam" id="3.40.50.300:FF:000163">
    <property type="entry name" value="Multidrug resistance-associated protein member 4"/>
    <property type="match status" value="1"/>
</dbReference>
<keyword evidence="3" id="KW-0813">Transport</keyword>
<evidence type="ECO:0000256" key="1">
    <source>
        <dbReference type="ARBA" id="ARBA00004141"/>
    </source>
</evidence>
<dbReference type="AlphaFoldDB" id="A0A095AXT6"/>
<dbReference type="SMART" id="SM00382">
    <property type="entry name" value="AAA"/>
    <property type="match status" value="2"/>
</dbReference>